<gene>
    <name evidence="5" type="ORF">EV356DRAFT_494596</name>
</gene>
<sequence length="317" mass="35130">MVKIAVAGGSGQVAREVIDTLLATNKHYIAILSRSEASLKDAPSGVRWRVVNYDDQGDLVEALRGTHTLLSFLQLLSDPEGRSQKNLIDAAIAAGVKRFAPSEYGSAGTINMPWWAGKENTREYLRKVNRNKKVLEYILFQPGLFLDYLAFPYKTAKHVDPLQSVFDYYNGRAIVVDGHEDAIMTLTTVGDVAAIVARAVDYEGEWPEIGGIRGNRVTFSQVIQIGEKIRGRPFTVDNAKKEDLESGTLNTSWALEKRHPAVSEEQYAGFGKTVSIGILLSSIKGACDVSDELNQLFPDYSFNKIEDFLTRVWKGKP</sequence>
<evidence type="ECO:0000313" key="5">
    <source>
        <dbReference type="EMBL" id="KAF2228981.1"/>
    </source>
</evidence>
<accession>A0A6A6GTJ5</accession>
<dbReference type="SUPFAM" id="SSF51735">
    <property type="entry name" value="NAD(P)-binding Rossmann-fold domains"/>
    <property type="match status" value="1"/>
</dbReference>
<dbReference type="Pfam" id="PF05368">
    <property type="entry name" value="NmrA"/>
    <property type="match status" value="1"/>
</dbReference>
<evidence type="ECO:0000313" key="6">
    <source>
        <dbReference type="Proteomes" id="UP000800092"/>
    </source>
</evidence>
<evidence type="ECO:0000256" key="2">
    <source>
        <dbReference type="ARBA" id="ARBA00022857"/>
    </source>
</evidence>
<dbReference type="OrthoDB" id="10000533at2759"/>
<dbReference type="InterPro" id="IPR036291">
    <property type="entry name" value="NAD(P)-bd_dom_sf"/>
</dbReference>
<evidence type="ECO:0000259" key="4">
    <source>
        <dbReference type="Pfam" id="PF05368"/>
    </source>
</evidence>
<dbReference type="InterPro" id="IPR008030">
    <property type="entry name" value="NmrA-like"/>
</dbReference>
<dbReference type="Gene3D" id="3.90.25.10">
    <property type="entry name" value="UDP-galactose 4-epimerase, domain 1"/>
    <property type="match status" value="1"/>
</dbReference>
<feature type="domain" description="NmrA-like" evidence="4">
    <location>
        <begin position="3"/>
        <end position="246"/>
    </location>
</feature>
<dbReference type="PANTHER" id="PTHR47706:SF4">
    <property type="entry name" value="NMRA-LIKE DOMAIN-CONTAINING PROTEIN"/>
    <property type="match status" value="1"/>
</dbReference>
<evidence type="ECO:0000256" key="3">
    <source>
        <dbReference type="ARBA" id="ARBA00023002"/>
    </source>
</evidence>
<reference evidence="5" key="1">
    <citation type="journal article" date="2020" name="Stud. Mycol.">
        <title>101 Dothideomycetes genomes: a test case for predicting lifestyles and emergence of pathogens.</title>
        <authorList>
            <person name="Haridas S."/>
            <person name="Albert R."/>
            <person name="Binder M."/>
            <person name="Bloem J."/>
            <person name="Labutti K."/>
            <person name="Salamov A."/>
            <person name="Andreopoulos B."/>
            <person name="Baker S."/>
            <person name="Barry K."/>
            <person name="Bills G."/>
            <person name="Bluhm B."/>
            <person name="Cannon C."/>
            <person name="Castanera R."/>
            <person name="Culley D."/>
            <person name="Daum C."/>
            <person name="Ezra D."/>
            <person name="Gonzalez J."/>
            <person name="Henrissat B."/>
            <person name="Kuo A."/>
            <person name="Liang C."/>
            <person name="Lipzen A."/>
            <person name="Lutzoni F."/>
            <person name="Magnuson J."/>
            <person name="Mondo S."/>
            <person name="Nolan M."/>
            <person name="Ohm R."/>
            <person name="Pangilinan J."/>
            <person name="Park H.-J."/>
            <person name="Ramirez L."/>
            <person name="Alfaro M."/>
            <person name="Sun H."/>
            <person name="Tritt A."/>
            <person name="Yoshinaga Y."/>
            <person name="Zwiers L.-H."/>
            <person name="Turgeon B."/>
            <person name="Goodwin S."/>
            <person name="Spatafora J."/>
            <person name="Crous P."/>
            <person name="Grigoriev I."/>
        </authorList>
    </citation>
    <scope>NUCLEOTIDE SEQUENCE</scope>
    <source>
        <strain evidence="5">Tuck. ex Michener</strain>
    </source>
</reference>
<organism evidence="5 6">
    <name type="scientific">Viridothelium virens</name>
    <name type="common">Speckled blister lichen</name>
    <name type="synonym">Trypethelium virens</name>
    <dbReference type="NCBI Taxonomy" id="1048519"/>
    <lineage>
        <taxon>Eukaryota</taxon>
        <taxon>Fungi</taxon>
        <taxon>Dikarya</taxon>
        <taxon>Ascomycota</taxon>
        <taxon>Pezizomycotina</taxon>
        <taxon>Dothideomycetes</taxon>
        <taxon>Dothideomycetes incertae sedis</taxon>
        <taxon>Trypetheliales</taxon>
        <taxon>Trypetheliaceae</taxon>
        <taxon>Viridothelium</taxon>
    </lineage>
</organism>
<dbReference type="EMBL" id="ML991881">
    <property type="protein sequence ID" value="KAF2228981.1"/>
    <property type="molecule type" value="Genomic_DNA"/>
</dbReference>
<dbReference type="Proteomes" id="UP000800092">
    <property type="component" value="Unassembled WGS sequence"/>
</dbReference>
<protein>
    <submittedName>
        <fullName evidence="5">NAD(P)-binding protein</fullName>
    </submittedName>
</protein>
<dbReference type="InterPro" id="IPR051609">
    <property type="entry name" value="NmrA/Isoflavone_reductase-like"/>
</dbReference>
<keyword evidence="3" id="KW-0560">Oxidoreductase</keyword>
<keyword evidence="2" id="KW-0521">NADP</keyword>
<proteinExistence type="inferred from homology"/>
<dbReference type="AlphaFoldDB" id="A0A6A6GTJ5"/>
<dbReference type="PANTHER" id="PTHR47706">
    <property type="entry name" value="NMRA-LIKE FAMILY PROTEIN"/>
    <property type="match status" value="1"/>
</dbReference>
<dbReference type="GO" id="GO:0016491">
    <property type="term" value="F:oxidoreductase activity"/>
    <property type="evidence" value="ECO:0007669"/>
    <property type="project" value="UniProtKB-KW"/>
</dbReference>
<comment type="similarity">
    <text evidence="1">Belongs to the NmrA-type oxidoreductase family. Isoflavone reductase subfamily.</text>
</comment>
<dbReference type="Gene3D" id="3.40.50.720">
    <property type="entry name" value="NAD(P)-binding Rossmann-like Domain"/>
    <property type="match status" value="1"/>
</dbReference>
<evidence type="ECO:0000256" key="1">
    <source>
        <dbReference type="ARBA" id="ARBA00005725"/>
    </source>
</evidence>
<keyword evidence="6" id="KW-1185">Reference proteome</keyword>
<name>A0A6A6GTJ5_VIRVR</name>